<gene>
    <name evidence="12" type="ORF">DR999_PMT16779</name>
</gene>
<evidence type="ECO:0000259" key="10">
    <source>
        <dbReference type="Pfam" id="PF06664"/>
    </source>
</evidence>
<dbReference type="Proteomes" id="UP000297703">
    <property type="component" value="Unassembled WGS sequence"/>
</dbReference>
<keyword evidence="4" id="KW-0879">Wnt signaling pathway</keyword>
<dbReference type="InterPro" id="IPR009551">
    <property type="entry name" value="Wntless"/>
</dbReference>
<feature type="transmembrane region" description="Helical" evidence="9">
    <location>
        <begin position="334"/>
        <end position="352"/>
    </location>
</feature>
<dbReference type="Pfam" id="PF06664">
    <property type="entry name" value="WLS-like_TM"/>
    <property type="match status" value="1"/>
</dbReference>
<evidence type="ECO:0000256" key="6">
    <source>
        <dbReference type="ARBA" id="ARBA00022989"/>
    </source>
</evidence>
<comment type="similarity">
    <text evidence="2">Belongs to the wntless family.</text>
</comment>
<comment type="caution">
    <text evidence="12">The sequence shown here is derived from an EMBL/GenBank/DDBJ whole genome shotgun (WGS) entry which is preliminary data.</text>
</comment>
<keyword evidence="8 9" id="KW-0472">Membrane</keyword>
<sequence>MKLPLSSVGILGAQKRQGEAQLSVCTPVYDGITAWPGATSQLNPIKTACEDNAEITFDVSLAYRDDMVTEWTEMAHAVQTRKLKCSFASSKTRAHEGQHYDGDALPFMEIGTVAHLLYLINIRLPVNESQGVNVGIGEIKDVRLIVCVSFLSLAFSKLYQISSPLPQVDWDNQIYFIFILHVVQYPRTCHCATCDFSVIILFVSNNNKKNLRVLCSVQFLHVVDQNDQTWLSGYWKWVGPIAVGSFCLFIFDIYKRGVQLKNPFYGFWTTDVGMQLALMAFFTIAGICLCLYYLFLCFLVFKVFQNFHGKPLSLPPIKKTCRIQNQELNIGFKFLMVITLICAAMTIIIFIVRQVSVLEVISDEKWGETSVQLKPPGWPGQ</sequence>
<dbReference type="OrthoDB" id="5804250at2759"/>
<proteinExistence type="inferred from homology"/>
<reference evidence="12 13" key="1">
    <citation type="submission" date="2019-04" db="EMBL/GenBank/DDBJ databases">
        <title>Draft genome of the big-headed turtle Platysternon megacephalum.</title>
        <authorList>
            <person name="Gong S."/>
        </authorList>
    </citation>
    <scope>NUCLEOTIDE SEQUENCE [LARGE SCALE GENOMIC DNA]</scope>
    <source>
        <strain evidence="12">DO16091913</strain>
        <tissue evidence="12">Muscle</tissue>
    </source>
</reference>
<reference evidence="12 13" key="2">
    <citation type="submission" date="2019-04" db="EMBL/GenBank/DDBJ databases">
        <title>The genome sequence of big-headed turtle.</title>
        <authorList>
            <person name="Gong S."/>
        </authorList>
    </citation>
    <scope>NUCLEOTIDE SEQUENCE [LARGE SCALE GENOMIC DNA]</scope>
    <source>
        <strain evidence="12">DO16091913</strain>
        <tissue evidence="12">Muscle</tissue>
    </source>
</reference>
<evidence type="ECO:0000256" key="5">
    <source>
        <dbReference type="ARBA" id="ARBA00022692"/>
    </source>
</evidence>
<evidence type="ECO:0000256" key="9">
    <source>
        <dbReference type="SAM" id="Phobius"/>
    </source>
</evidence>
<evidence type="ECO:0000256" key="4">
    <source>
        <dbReference type="ARBA" id="ARBA00022687"/>
    </source>
</evidence>
<name>A0A4D9DUQ9_9SAUR</name>
<evidence type="ECO:0000256" key="1">
    <source>
        <dbReference type="ARBA" id="ARBA00004653"/>
    </source>
</evidence>
<dbReference type="EMBL" id="QXTE01000243">
    <property type="protein sequence ID" value="TFK01019.1"/>
    <property type="molecule type" value="Genomic_DNA"/>
</dbReference>
<dbReference type="GO" id="GO:0006886">
    <property type="term" value="P:intracellular protein transport"/>
    <property type="evidence" value="ECO:0007669"/>
    <property type="project" value="TreeGrafter"/>
</dbReference>
<dbReference type="GO" id="GO:0017147">
    <property type="term" value="F:Wnt-protein binding"/>
    <property type="evidence" value="ECO:0007669"/>
    <property type="project" value="InterPro"/>
</dbReference>
<evidence type="ECO:0000256" key="8">
    <source>
        <dbReference type="ARBA" id="ARBA00023136"/>
    </source>
</evidence>
<dbReference type="GO" id="GO:0061355">
    <property type="term" value="P:Wnt protein secretion"/>
    <property type="evidence" value="ECO:0007669"/>
    <property type="project" value="TreeGrafter"/>
</dbReference>
<keyword evidence="13" id="KW-1185">Reference proteome</keyword>
<evidence type="ECO:0000259" key="11">
    <source>
        <dbReference type="Pfam" id="PF21883"/>
    </source>
</evidence>
<evidence type="ECO:0000256" key="7">
    <source>
        <dbReference type="ARBA" id="ARBA00023034"/>
    </source>
</evidence>
<dbReference type="InterPro" id="IPR047843">
    <property type="entry name" value="WLS-like_TM"/>
</dbReference>
<keyword evidence="3" id="KW-0217">Developmental protein</keyword>
<dbReference type="STRING" id="55544.A0A4D9DUQ9"/>
<protein>
    <submittedName>
        <fullName evidence="12">Ribonuclease-like</fullName>
    </submittedName>
</protein>
<keyword evidence="5 9" id="KW-0812">Transmembrane</keyword>
<keyword evidence="6 9" id="KW-1133">Transmembrane helix</keyword>
<feature type="transmembrane region" description="Helical" evidence="9">
    <location>
        <begin position="275"/>
        <end position="301"/>
    </location>
</feature>
<evidence type="ECO:0000256" key="2">
    <source>
        <dbReference type="ARBA" id="ARBA00008148"/>
    </source>
</evidence>
<dbReference type="Pfam" id="PF21883">
    <property type="entry name" value="WLS_GOLD"/>
    <property type="match status" value="1"/>
</dbReference>
<feature type="domain" description="Wntless-like transmembrane" evidence="10">
    <location>
        <begin position="221"/>
        <end position="358"/>
    </location>
</feature>
<evidence type="ECO:0000256" key="3">
    <source>
        <dbReference type="ARBA" id="ARBA00022473"/>
    </source>
</evidence>
<dbReference type="GO" id="GO:0016055">
    <property type="term" value="P:Wnt signaling pathway"/>
    <property type="evidence" value="ECO:0007669"/>
    <property type="project" value="UniProtKB-KW"/>
</dbReference>
<dbReference type="AlphaFoldDB" id="A0A4D9DUQ9"/>
<evidence type="ECO:0000313" key="13">
    <source>
        <dbReference type="Proteomes" id="UP000297703"/>
    </source>
</evidence>
<dbReference type="PANTHER" id="PTHR13449">
    <property type="entry name" value="INTEGRAL MEMBRANE PROTEIN GPR177"/>
    <property type="match status" value="1"/>
</dbReference>
<feature type="domain" description="Wntless GOLD" evidence="11">
    <location>
        <begin position="48"/>
        <end position="146"/>
    </location>
</feature>
<organism evidence="12 13">
    <name type="scientific">Platysternon megacephalum</name>
    <name type="common">big-headed turtle</name>
    <dbReference type="NCBI Taxonomy" id="55544"/>
    <lineage>
        <taxon>Eukaryota</taxon>
        <taxon>Metazoa</taxon>
        <taxon>Chordata</taxon>
        <taxon>Craniata</taxon>
        <taxon>Vertebrata</taxon>
        <taxon>Euteleostomi</taxon>
        <taxon>Archelosauria</taxon>
        <taxon>Testudinata</taxon>
        <taxon>Testudines</taxon>
        <taxon>Cryptodira</taxon>
        <taxon>Durocryptodira</taxon>
        <taxon>Testudinoidea</taxon>
        <taxon>Platysternidae</taxon>
        <taxon>Platysternon</taxon>
    </lineage>
</organism>
<dbReference type="PANTHER" id="PTHR13449:SF2">
    <property type="entry name" value="PROTEIN WNTLESS HOMOLOG"/>
    <property type="match status" value="1"/>
</dbReference>
<dbReference type="InterPro" id="IPR053936">
    <property type="entry name" value="WLS_GOLD"/>
</dbReference>
<keyword evidence="7" id="KW-0333">Golgi apparatus</keyword>
<dbReference type="GO" id="GO:0000139">
    <property type="term" value="C:Golgi membrane"/>
    <property type="evidence" value="ECO:0007669"/>
    <property type="project" value="UniProtKB-SubCell"/>
</dbReference>
<evidence type="ECO:0000313" key="12">
    <source>
        <dbReference type="EMBL" id="TFK01019.1"/>
    </source>
</evidence>
<comment type="subcellular location">
    <subcellularLocation>
        <location evidence="1">Golgi apparatus membrane</location>
        <topology evidence="1">Multi-pass membrane protein</topology>
    </subcellularLocation>
</comment>
<accession>A0A4D9DUQ9</accession>